<evidence type="ECO:0000256" key="2">
    <source>
        <dbReference type="ARBA" id="ARBA00022475"/>
    </source>
</evidence>
<keyword evidence="9 14" id="KW-0482">Metalloprotease</keyword>
<keyword evidence="8 12" id="KW-1133">Transmembrane helix</keyword>
<evidence type="ECO:0000256" key="6">
    <source>
        <dbReference type="ARBA" id="ARBA00022801"/>
    </source>
</evidence>
<feature type="transmembrane region" description="Helical" evidence="12">
    <location>
        <begin position="198"/>
        <end position="223"/>
    </location>
</feature>
<dbReference type="Pfam" id="PF01435">
    <property type="entry name" value="Peptidase_M48"/>
    <property type="match status" value="1"/>
</dbReference>
<feature type="region of interest" description="Disordered" evidence="11">
    <location>
        <begin position="1"/>
        <end position="118"/>
    </location>
</feature>
<evidence type="ECO:0000256" key="4">
    <source>
        <dbReference type="ARBA" id="ARBA00022692"/>
    </source>
</evidence>
<feature type="domain" description="Peptidase M48" evidence="13">
    <location>
        <begin position="274"/>
        <end position="464"/>
    </location>
</feature>
<evidence type="ECO:0000256" key="3">
    <source>
        <dbReference type="ARBA" id="ARBA00022670"/>
    </source>
</evidence>
<dbReference type="InterPro" id="IPR001915">
    <property type="entry name" value="Peptidase_M48"/>
</dbReference>
<dbReference type="Proteomes" id="UP000553209">
    <property type="component" value="Unassembled WGS sequence"/>
</dbReference>
<name>A0A7X6RRT5_9ACTN</name>
<comment type="caution">
    <text evidence="14">The sequence shown here is derived from an EMBL/GenBank/DDBJ whole genome shotgun (WGS) entry which is preliminary data.</text>
</comment>
<dbReference type="InterPro" id="IPR050083">
    <property type="entry name" value="HtpX_protease"/>
</dbReference>
<keyword evidence="6" id="KW-0378">Hydrolase</keyword>
<evidence type="ECO:0000256" key="1">
    <source>
        <dbReference type="ARBA" id="ARBA00001947"/>
    </source>
</evidence>
<evidence type="ECO:0000256" key="11">
    <source>
        <dbReference type="SAM" id="MobiDB-lite"/>
    </source>
</evidence>
<keyword evidence="15" id="KW-1185">Reference proteome</keyword>
<sequence>MTRSSPESPGEGATREPGGDTGGYTGLSHVAESGPDPVSRSGSSHRVDPDSGPAPEPPRLRRSTPGPAGPRPRTVSAPEEGLTGRPRTERARAERTGDGRSATLRDAPRPAGRGPARLRDNAAGNAVALLAAWFNLPLAVFLTAVGTVFGAVGGLVSGTFAGAGVLRQLNTVFAWILPLPVSMDDLLPTAAVQIGGTVGALLGAVSGGATMAFHVLVSPWLLLWEADPAWPFALAVGQVVTALAVASAYVAYCGAAEPARLRVSGARRPSRREAELLEPVVARAAARMGLDRPPKLLVDDSREPNAYAGIRHIVVNRGLLDVLGHDADAVAGVIAHEVAHHKHGDAVSLAWNRGIAWPVFLVHELAHRAQVSAVYWTFLLALVRVLLWSVTVTVRLLVMPVNARHWRRAELRADAEARAAGYGPGLYTALARLGEGFDGARSGWDAAVLATHPPTELRLERLETPGAHHPLHRTGAPLTSGLRSQLLKD</sequence>
<proteinExistence type="predicted"/>
<evidence type="ECO:0000256" key="8">
    <source>
        <dbReference type="ARBA" id="ARBA00022989"/>
    </source>
</evidence>
<dbReference type="GO" id="GO:0006508">
    <property type="term" value="P:proteolysis"/>
    <property type="evidence" value="ECO:0007669"/>
    <property type="project" value="UniProtKB-KW"/>
</dbReference>
<feature type="transmembrane region" description="Helical" evidence="12">
    <location>
        <begin position="155"/>
        <end position="177"/>
    </location>
</feature>
<evidence type="ECO:0000256" key="7">
    <source>
        <dbReference type="ARBA" id="ARBA00022833"/>
    </source>
</evidence>
<dbReference type="GO" id="GO:0046872">
    <property type="term" value="F:metal ion binding"/>
    <property type="evidence" value="ECO:0007669"/>
    <property type="project" value="UniProtKB-KW"/>
</dbReference>
<dbReference type="GO" id="GO:0004222">
    <property type="term" value="F:metalloendopeptidase activity"/>
    <property type="evidence" value="ECO:0007669"/>
    <property type="project" value="InterPro"/>
</dbReference>
<evidence type="ECO:0000256" key="5">
    <source>
        <dbReference type="ARBA" id="ARBA00022723"/>
    </source>
</evidence>
<keyword evidence="3 14" id="KW-0645">Protease</keyword>
<keyword evidence="7" id="KW-0862">Zinc</keyword>
<evidence type="ECO:0000313" key="15">
    <source>
        <dbReference type="Proteomes" id="UP000553209"/>
    </source>
</evidence>
<feature type="compositionally biased region" description="Low complexity" evidence="11">
    <location>
        <begin position="109"/>
        <end position="118"/>
    </location>
</feature>
<feature type="transmembrane region" description="Helical" evidence="12">
    <location>
        <begin position="229"/>
        <end position="252"/>
    </location>
</feature>
<dbReference type="EMBL" id="JAAXPG010000019">
    <property type="protein sequence ID" value="NKY99953.1"/>
    <property type="molecule type" value="Genomic_DNA"/>
</dbReference>
<reference evidence="14 15" key="1">
    <citation type="submission" date="2020-04" db="EMBL/GenBank/DDBJ databases">
        <title>MicrobeNet Type strains.</title>
        <authorList>
            <person name="Nicholson A.C."/>
        </authorList>
    </citation>
    <scope>NUCLEOTIDE SEQUENCE [LARGE SCALE GENOMIC DNA]</scope>
    <source>
        <strain evidence="14 15">ATCC 23612</strain>
    </source>
</reference>
<feature type="transmembrane region" description="Helical" evidence="12">
    <location>
        <begin position="127"/>
        <end position="149"/>
    </location>
</feature>
<keyword evidence="10 12" id="KW-0472">Membrane</keyword>
<dbReference type="PANTHER" id="PTHR43221:SF2">
    <property type="entry name" value="PROTEASE HTPX HOMOLOG"/>
    <property type="match status" value="1"/>
</dbReference>
<dbReference type="Gene3D" id="3.30.2010.10">
    <property type="entry name" value="Metalloproteases ('zincins'), catalytic domain"/>
    <property type="match status" value="1"/>
</dbReference>
<evidence type="ECO:0000259" key="13">
    <source>
        <dbReference type="Pfam" id="PF01435"/>
    </source>
</evidence>
<accession>A0A7X6RRT5</accession>
<evidence type="ECO:0000313" key="14">
    <source>
        <dbReference type="EMBL" id="NKY99953.1"/>
    </source>
</evidence>
<evidence type="ECO:0000256" key="9">
    <source>
        <dbReference type="ARBA" id="ARBA00023049"/>
    </source>
</evidence>
<keyword evidence="4 12" id="KW-0812">Transmembrane</keyword>
<evidence type="ECO:0000256" key="12">
    <source>
        <dbReference type="SAM" id="Phobius"/>
    </source>
</evidence>
<dbReference type="AlphaFoldDB" id="A0A7X6RRT5"/>
<keyword evidence="5" id="KW-0479">Metal-binding</keyword>
<feature type="compositionally biased region" description="Basic and acidic residues" evidence="11">
    <location>
        <begin position="86"/>
        <end position="98"/>
    </location>
</feature>
<gene>
    <name evidence="14" type="ORF">HGB44_20110</name>
</gene>
<keyword evidence="2" id="KW-1003">Cell membrane</keyword>
<evidence type="ECO:0000256" key="10">
    <source>
        <dbReference type="ARBA" id="ARBA00023136"/>
    </source>
</evidence>
<comment type="cofactor">
    <cofactor evidence="1">
        <name>Zn(2+)</name>
        <dbReference type="ChEBI" id="CHEBI:29105"/>
    </cofactor>
</comment>
<feature type="transmembrane region" description="Helical" evidence="12">
    <location>
        <begin position="373"/>
        <end position="398"/>
    </location>
</feature>
<feature type="region of interest" description="Disordered" evidence="11">
    <location>
        <begin position="466"/>
        <end position="489"/>
    </location>
</feature>
<protein>
    <submittedName>
        <fullName evidence="14">M48 family metalloprotease</fullName>
    </submittedName>
</protein>
<dbReference type="PANTHER" id="PTHR43221">
    <property type="entry name" value="PROTEASE HTPX"/>
    <property type="match status" value="1"/>
</dbReference>
<organism evidence="14 15">
    <name type="scientific">Nocardiopsis alborubida</name>
    <dbReference type="NCBI Taxonomy" id="146802"/>
    <lineage>
        <taxon>Bacteria</taxon>
        <taxon>Bacillati</taxon>
        <taxon>Actinomycetota</taxon>
        <taxon>Actinomycetes</taxon>
        <taxon>Streptosporangiales</taxon>
        <taxon>Nocardiopsidaceae</taxon>
        <taxon>Nocardiopsis</taxon>
    </lineage>
</organism>